<dbReference type="AlphaFoldDB" id="A0A8J8SBE5"/>
<keyword evidence="4 6" id="KW-1133">Transmembrane helix</keyword>
<evidence type="ECO:0000256" key="6">
    <source>
        <dbReference type="SAM" id="Phobius"/>
    </source>
</evidence>
<feature type="transmembrane region" description="Helical" evidence="6">
    <location>
        <begin position="97"/>
        <end position="118"/>
    </location>
</feature>
<evidence type="ECO:0000256" key="1">
    <source>
        <dbReference type="ARBA" id="ARBA00004651"/>
    </source>
</evidence>
<feature type="transmembrane region" description="Helical" evidence="6">
    <location>
        <begin position="124"/>
        <end position="144"/>
    </location>
</feature>
<keyword evidence="8" id="KW-1185">Reference proteome</keyword>
<comment type="subcellular location">
    <subcellularLocation>
        <location evidence="1">Cell membrane</location>
        <topology evidence="1">Multi-pass membrane protein</topology>
    </subcellularLocation>
</comment>
<dbReference type="OrthoDB" id="9813906at2"/>
<sequence>MEKIGFLKTKEGRKELFNKYGMVVILFIMIIVMTMIKPIFINTSNIINIFKQVAVIGTIAYGVTLIIITGGIDLSSGSVVALVGVVVASFSAPGDNIIIAIIIGLLVGALCGAINGIVLSYTGIPPFIATLGMMTIARGAALLYTNGRPISNIDESLLVLGTGKIGPVPIAVIIFLLAGLLTHIILRKSTFGKSIYAIGGNEQAAIVCGLNVKKIKILIYTFAGVMSAVGGIVLTARVSSGNPTAGLSYELDAIASAVIGGTSLSGGVGYISGTIIGALIIGVLNNGLTLIGVSPYWQQVVKGLIIVGAVILDAYKNKR</sequence>
<keyword evidence="2" id="KW-1003">Cell membrane</keyword>
<dbReference type="KEGG" id="vgu:HYG85_05120"/>
<feature type="transmembrane region" description="Helical" evidence="6">
    <location>
        <begin position="165"/>
        <end position="186"/>
    </location>
</feature>
<feature type="transmembrane region" description="Helical" evidence="6">
    <location>
        <begin position="20"/>
        <end position="40"/>
    </location>
</feature>
<keyword evidence="5 6" id="KW-0472">Membrane</keyword>
<dbReference type="CDD" id="cd06579">
    <property type="entry name" value="TM_PBP1_transp_AraH_like"/>
    <property type="match status" value="1"/>
</dbReference>
<evidence type="ECO:0000256" key="3">
    <source>
        <dbReference type="ARBA" id="ARBA00022692"/>
    </source>
</evidence>
<proteinExistence type="predicted"/>
<dbReference type="Pfam" id="PF02653">
    <property type="entry name" value="BPD_transp_2"/>
    <property type="match status" value="1"/>
</dbReference>
<evidence type="ECO:0000313" key="7">
    <source>
        <dbReference type="EMBL" id="QUH28330.1"/>
    </source>
</evidence>
<feature type="transmembrane region" description="Helical" evidence="6">
    <location>
        <begin position="217"/>
        <end position="236"/>
    </location>
</feature>
<evidence type="ECO:0000256" key="2">
    <source>
        <dbReference type="ARBA" id="ARBA00022475"/>
    </source>
</evidence>
<evidence type="ECO:0000256" key="5">
    <source>
        <dbReference type="ARBA" id="ARBA00023136"/>
    </source>
</evidence>
<evidence type="ECO:0000313" key="8">
    <source>
        <dbReference type="Proteomes" id="UP000677305"/>
    </source>
</evidence>
<dbReference type="PANTHER" id="PTHR32196">
    <property type="entry name" value="ABC TRANSPORTER PERMEASE PROTEIN YPHD-RELATED-RELATED"/>
    <property type="match status" value="1"/>
</dbReference>
<dbReference type="GO" id="GO:0022857">
    <property type="term" value="F:transmembrane transporter activity"/>
    <property type="evidence" value="ECO:0007669"/>
    <property type="project" value="InterPro"/>
</dbReference>
<evidence type="ECO:0000256" key="4">
    <source>
        <dbReference type="ARBA" id="ARBA00022989"/>
    </source>
</evidence>
<gene>
    <name evidence="7" type="ORF">HYG85_05120</name>
</gene>
<dbReference type="PANTHER" id="PTHR32196:SF72">
    <property type="entry name" value="RIBOSE IMPORT PERMEASE PROTEIN RBSC"/>
    <property type="match status" value="1"/>
</dbReference>
<keyword evidence="3 6" id="KW-0812">Transmembrane</keyword>
<dbReference type="GO" id="GO:0005886">
    <property type="term" value="C:plasma membrane"/>
    <property type="evidence" value="ECO:0007669"/>
    <property type="project" value="UniProtKB-SubCell"/>
</dbReference>
<feature type="transmembrane region" description="Helical" evidence="6">
    <location>
        <begin position="257"/>
        <end position="284"/>
    </location>
</feature>
<organism evidence="7 8">
    <name type="scientific">Vallitalea guaymasensis</name>
    <dbReference type="NCBI Taxonomy" id="1185412"/>
    <lineage>
        <taxon>Bacteria</taxon>
        <taxon>Bacillati</taxon>
        <taxon>Bacillota</taxon>
        <taxon>Clostridia</taxon>
        <taxon>Lachnospirales</taxon>
        <taxon>Vallitaleaceae</taxon>
        <taxon>Vallitalea</taxon>
    </lineage>
</organism>
<feature type="transmembrane region" description="Helical" evidence="6">
    <location>
        <begin position="60"/>
        <end position="90"/>
    </location>
</feature>
<protein>
    <submittedName>
        <fullName evidence="7">ABC transporter permease</fullName>
    </submittedName>
</protein>
<dbReference type="EMBL" id="CP058561">
    <property type="protein sequence ID" value="QUH28330.1"/>
    <property type="molecule type" value="Genomic_DNA"/>
</dbReference>
<dbReference type="InterPro" id="IPR001851">
    <property type="entry name" value="ABC_transp_permease"/>
</dbReference>
<dbReference type="Proteomes" id="UP000677305">
    <property type="component" value="Chromosome"/>
</dbReference>
<dbReference type="RefSeq" id="WP_113671942.1">
    <property type="nucleotide sequence ID" value="NZ_CAJXUH010000008.1"/>
</dbReference>
<name>A0A8J8SBE5_9FIRM</name>
<reference evidence="7 8" key="1">
    <citation type="submission" date="2020-07" db="EMBL/GenBank/DDBJ databases">
        <title>Vallitalea guaymasensis genome.</title>
        <authorList>
            <person name="Postec A."/>
        </authorList>
    </citation>
    <scope>NUCLEOTIDE SEQUENCE [LARGE SCALE GENOMIC DNA]</scope>
    <source>
        <strain evidence="7 8">Ra1766G1</strain>
    </source>
</reference>
<accession>A0A8J8SBE5</accession>